<dbReference type="Proteomes" id="UP000826462">
    <property type="component" value="Chromosome 1"/>
</dbReference>
<dbReference type="InterPro" id="IPR011051">
    <property type="entry name" value="RmlC_Cupin_sf"/>
</dbReference>
<dbReference type="PROSITE" id="PS01124">
    <property type="entry name" value="HTH_ARAC_FAMILY_2"/>
    <property type="match status" value="1"/>
</dbReference>
<keyword evidence="1" id="KW-0805">Transcription regulation</keyword>
<evidence type="ECO:0000313" key="6">
    <source>
        <dbReference type="Proteomes" id="UP000826462"/>
    </source>
</evidence>
<evidence type="ECO:0000256" key="3">
    <source>
        <dbReference type="ARBA" id="ARBA00023163"/>
    </source>
</evidence>
<keyword evidence="6" id="KW-1185">Reference proteome</keyword>
<dbReference type="PROSITE" id="PS00041">
    <property type="entry name" value="HTH_ARAC_FAMILY_1"/>
    <property type="match status" value="1"/>
</dbReference>
<dbReference type="InterPro" id="IPR020449">
    <property type="entry name" value="Tscrpt_reg_AraC-type_HTH"/>
</dbReference>
<keyword evidence="2" id="KW-0238">DNA-binding</keyword>
<dbReference type="PRINTS" id="PR00032">
    <property type="entry name" value="HTHARAC"/>
</dbReference>
<protein>
    <submittedName>
        <fullName evidence="5">Helix-turn-helix domain-containing protein</fullName>
    </submittedName>
</protein>
<evidence type="ECO:0000256" key="2">
    <source>
        <dbReference type="ARBA" id="ARBA00023125"/>
    </source>
</evidence>
<dbReference type="SUPFAM" id="SSF51182">
    <property type="entry name" value="RmlC-like cupins"/>
    <property type="match status" value="1"/>
</dbReference>
<sequence length="318" mass="35896">MKHFVTQALKGKKPRTEEEWHELVRRNWSMECAFNKEHAGDLLATSWSMGDIRFEAADLSGQRWTWIPGPGLNHWRSHYLVLLLIESGEIEMEQDGTHIRLREGSLAIFDGSNRYTQTSKANSRAIALRVAKASLENRGRLFSRRSMFVPNPTSPDVELLRSLIEGATAYGENCSDHNARLVADYLTDLLGIATNTATLPVRLVRSDVMLGKIKRFIDRNVGNEHIDIAMVASAMGVSKRHLNRLFEREGSSVMRYVLQQRLAKATEILTSGDVDVRISDIAWQCGFVSAAHFSRVFKKHYGKSPTEFQRCGMTSASE</sequence>
<dbReference type="Gene3D" id="1.10.10.60">
    <property type="entry name" value="Homeodomain-like"/>
    <property type="match status" value="1"/>
</dbReference>
<evidence type="ECO:0000256" key="1">
    <source>
        <dbReference type="ARBA" id="ARBA00023015"/>
    </source>
</evidence>
<dbReference type="SMART" id="SM00342">
    <property type="entry name" value="HTH_ARAC"/>
    <property type="match status" value="1"/>
</dbReference>
<dbReference type="InterPro" id="IPR050204">
    <property type="entry name" value="AraC_XylS_family_regulators"/>
</dbReference>
<dbReference type="Pfam" id="PF12833">
    <property type="entry name" value="HTH_18"/>
    <property type="match status" value="1"/>
</dbReference>
<evidence type="ECO:0000313" key="5">
    <source>
        <dbReference type="EMBL" id="QYD67188.1"/>
    </source>
</evidence>
<accession>A0ABX8UF03</accession>
<dbReference type="PANTHER" id="PTHR46796:SF6">
    <property type="entry name" value="ARAC SUBFAMILY"/>
    <property type="match status" value="1"/>
</dbReference>
<feature type="domain" description="HTH araC/xylS-type" evidence="4">
    <location>
        <begin position="211"/>
        <end position="311"/>
    </location>
</feature>
<evidence type="ECO:0000259" key="4">
    <source>
        <dbReference type="PROSITE" id="PS01124"/>
    </source>
</evidence>
<keyword evidence="3" id="KW-0804">Transcription</keyword>
<dbReference type="Pfam" id="PF14525">
    <property type="entry name" value="AraC_binding_2"/>
    <property type="match status" value="1"/>
</dbReference>
<dbReference type="InterPro" id="IPR018060">
    <property type="entry name" value="HTH_AraC"/>
</dbReference>
<dbReference type="InterPro" id="IPR035418">
    <property type="entry name" value="AraC-bd_2"/>
</dbReference>
<dbReference type="InterPro" id="IPR009057">
    <property type="entry name" value="Homeodomain-like_sf"/>
</dbReference>
<dbReference type="SUPFAM" id="SSF46689">
    <property type="entry name" value="Homeodomain-like"/>
    <property type="match status" value="1"/>
</dbReference>
<name>A0ABX8UF03_9BURK</name>
<proteinExistence type="predicted"/>
<gene>
    <name evidence="5" type="ORF">KZJ38_12385</name>
</gene>
<dbReference type="RefSeq" id="WP_219796182.1">
    <property type="nucleotide sequence ID" value="NZ_CP080095.1"/>
</dbReference>
<dbReference type="InterPro" id="IPR018062">
    <property type="entry name" value="HTH_AraC-typ_CS"/>
</dbReference>
<organism evidence="5 6">
    <name type="scientific">Paraburkholderia edwinii</name>
    <dbReference type="NCBI Taxonomy" id="2861782"/>
    <lineage>
        <taxon>Bacteria</taxon>
        <taxon>Pseudomonadati</taxon>
        <taxon>Pseudomonadota</taxon>
        <taxon>Betaproteobacteria</taxon>
        <taxon>Burkholderiales</taxon>
        <taxon>Burkholderiaceae</taxon>
        <taxon>Paraburkholderia</taxon>
    </lineage>
</organism>
<dbReference type="EMBL" id="CP080095">
    <property type="protein sequence ID" value="QYD67188.1"/>
    <property type="molecule type" value="Genomic_DNA"/>
</dbReference>
<dbReference type="PANTHER" id="PTHR46796">
    <property type="entry name" value="HTH-TYPE TRANSCRIPTIONAL ACTIVATOR RHAS-RELATED"/>
    <property type="match status" value="1"/>
</dbReference>
<reference evidence="5 6" key="1">
    <citation type="submission" date="2021-07" db="EMBL/GenBank/DDBJ databases">
        <title>Paraburkholderia edwinii protects Aspergillus sp. from phenazines by acting as a toxin sponge.</title>
        <authorList>
            <person name="Dahlstrom K.M."/>
            <person name="Newman D.K."/>
        </authorList>
    </citation>
    <scope>NUCLEOTIDE SEQUENCE [LARGE SCALE GENOMIC DNA]</scope>
    <source>
        <strain evidence="5 6">Pe01</strain>
    </source>
</reference>